<sequence length="470" mass="51597">MTEAHHDLPSSEPEPRAAGLVDTPLPHDDNTHNPASTIAASTATRALIDSTADSASTSGAELGPGPGPSLVDNSNNSEGVAAAASSPMLTVEDIKGSFLELARTPEPDLEADGEDEYAPKGDIRVARRESDQEAEVDGNTNSSNVPEPAADGIASRTDPQFVTSTSPALQGTTTSGNDSGYEVEEENETTIRDDSWHPLSPHVPPKQEKGVEDDEEAVSSGQDMTMVVEEGDVVDSRGRLMYSVDEEVDEKLSAVNSPRRASHLRLNLKASSPQPWELVDPPDSNGHQTKPEHELESRFHSLQSRHRSLVPKSSYYFGPPAPDSAYGTAPIGQIGLHHPREILRIERDYTGGELIQFAPIYPLELEGRITPTQFLESINAMNELLISAHSLRHSFFDNVLAVLTLQLSRIVTTSHYEKEMQRLQQLFDDLNARLFNPVGLNLLWPRKVAFLYLEIEYYVRVLQPRFSSPR</sequence>
<name>A0ACB7J112_PLECO</name>
<keyword evidence="2" id="KW-1185">Reference proteome</keyword>
<proteinExistence type="predicted"/>
<gene>
    <name evidence="1" type="ORF">CCMSSC00406_0000053</name>
</gene>
<evidence type="ECO:0000313" key="1">
    <source>
        <dbReference type="EMBL" id="KAG9223258.1"/>
    </source>
</evidence>
<dbReference type="Proteomes" id="UP000824881">
    <property type="component" value="Unassembled WGS sequence"/>
</dbReference>
<organism evidence="1 2">
    <name type="scientific">Pleurotus cornucopiae</name>
    <name type="common">Cornucopia mushroom</name>
    <dbReference type="NCBI Taxonomy" id="5321"/>
    <lineage>
        <taxon>Eukaryota</taxon>
        <taxon>Fungi</taxon>
        <taxon>Dikarya</taxon>
        <taxon>Basidiomycota</taxon>
        <taxon>Agaricomycotina</taxon>
        <taxon>Agaricomycetes</taxon>
        <taxon>Agaricomycetidae</taxon>
        <taxon>Agaricales</taxon>
        <taxon>Pleurotineae</taxon>
        <taxon>Pleurotaceae</taxon>
        <taxon>Pleurotus</taxon>
    </lineage>
</organism>
<evidence type="ECO:0000313" key="2">
    <source>
        <dbReference type="Proteomes" id="UP000824881"/>
    </source>
</evidence>
<accession>A0ACB7J112</accession>
<protein>
    <submittedName>
        <fullName evidence="1">Uncharacterized protein</fullName>
    </submittedName>
</protein>
<reference evidence="1 2" key="1">
    <citation type="journal article" date="2021" name="Appl. Environ. Microbiol.">
        <title>Genetic linkage and physical mapping for an oyster mushroom Pleurotus cornucopiae and QTL analysis for the trait cap color.</title>
        <authorList>
            <person name="Zhang Y."/>
            <person name="Gao W."/>
            <person name="Sonnenberg A."/>
            <person name="Chen Q."/>
            <person name="Zhang J."/>
            <person name="Huang C."/>
        </authorList>
    </citation>
    <scope>NUCLEOTIDE SEQUENCE [LARGE SCALE GENOMIC DNA]</scope>
    <source>
        <strain evidence="1">CCMSSC00406</strain>
    </source>
</reference>
<dbReference type="EMBL" id="WQMT02000005">
    <property type="protein sequence ID" value="KAG9223258.1"/>
    <property type="molecule type" value="Genomic_DNA"/>
</dbReference>
<comment type="caution">
    <text evidence="1">The sequence shown here is derived from an EMBL/GenBank/DDBJ whole genome shotgun (WGS) entry which is preliminary data.</text>
</comment>